<keyword evidence="7 9" id="KW-0732">Signal</keyword>
<evidence type="ECO:0000256" key="4">
    <source>
        <dbReference type="ARBA" id="ARBA00019718"/>
    </source>
</evidence>
<evidence type="ECO:0000256" key="9">
    <source>
        <dbReference type="SAM" id="SignalP"/>
    </source>
</evidence>
<evidence type="ECO:0000256" key="1">
    <source>
        <dbReference type="ARBA" id="ARBA00003383"/>
    </source>
</evidence>
<evidence type="ECO:0000256" key="3">
    <source>
        <dbReference type="ARBA" id="ARBA00010179"/>
    </source>
</evidence>
<keyword evidence="5" id="KW-0964">Secreted</keyword>
<evidence type="ECO:0000256" key="5">
    <source>
        <dbReference type="ARBA" id="ARBA00022525"/>
    </source>
</evidence>
<dbReference type="PANTHER" id="PTHR16656:SF5">
    <property type="entry name" value="ALPHA-S2-CASEIN-LIKE B"/>
    <property type="match status" value="1"/>
</dbReference>
<accession>A0ABM4HEW6</accession>
<evidence type="ECO:0000256" key="2">
    <source>
        <dbReference type="ARBA" id="ARBA00004613"/>
    </source>
</evidence>
<gene>
    <name evidence="11" type="primary">LOC110124825</name>
</gene>
<evidence type="ECO:0000256" key="8">
    <source>
        <dbReference type="ARBA" id="ARBA00022743"/>
    </source>
</evidence>
<dbReference type="InterPro" id="IPR011175">
    <property type="entry name" value="Alpha-s2_casein"/>
</dbReference>
<dbReference type="InterPro" id="IPR031305">
    <property type="entry name" value="Casein_CS"/>
</dbReference>
<keyword evidence="8" id="KW-0494">Milk protein</keyword>
<comment type="function">
    <text evidence="1">Important role in the capacity of milk to transport calcium phosphate.</text>
</comment>
<dbReference type="RefSeq" id="XP_070314115.1">
    <property type="nucleotide sequence ID" value="XM_070458014.1"/>
</dbReference>
<keyword evidence="6" id="KW-0597">Phosphoprotein</keyword>
<comment type="similarity">
    <text evidence="3">Belongs to the alpha-casein family.</text>
</comment>
<organism evidence="10 11">
    <name type="scientific">Odocoileus virginianus</name>
    <name type="common">White-tailed deer</name>
    <dbReference type="NCBI Taxonomy" id="9874"/>
    <lineage>
        <taxon>Eukaryota</taxon>
        <taxon>Metazoa</taxon>
        <taxon>Chordata</taxon>
        <taxon>Craniata</taxon>
        <taxon>Vertebrata</taxon>
        <taxon>Euteleostomi</taxon>
        <taxon>Mammalia</taxon>
        <taxon>Eutheria</taxon>
        <taxon>Laurasiatheria</taxon>
        <taxon>Artiodactyla</taxon>
        <taxon>Ruminantia</taxon>
        <taxon>Pecora</taxon>
        <taxon>Cervidae</taxon>
        <taxon>Odocoileinae</taxon>
        <taxon>Odocoileus</taxon>
    </lineage>
</organism>
<evidence type="ECO:0000256" key="6">
    <source>
        <dbReference type="ARBA" id="ARBA00022553"/>
    </source>
</evidence>
<proteinExistence type="inferred from homology"/>
<feature type="chain" id="PRO_5046332536" description="Alpha-S2-casein" evidence="9">
    <location>
        <begin position="16"/>
        <end position="265"/>
    </location>
</feature>
<evidence type="ECO:0000313" key="11">
    <source>
        <dbReference type="RefSeq" id="XP_070314115.1"/>
    </source>
</evidence>
<dbReference type="Pfam" id="PF00363">
    <property type="entry name" value="Casein"/>
    <property type="match status" value="1"/>
</dbReference>
<protein>
    <recommendedName>
        <fullName evidence="4">Alpha-S2-casein</fullName>
    </recommendedName>
</protein>
<evidence type="ECO:0000256" key="7">
    <source>
        <dbReference type="ARBA" id="ARBA00022729"/>
    </source>
</evidence>
<reference evidence="10" key="1">
    <citation type="journal article" date="2022" name="J. Hered.">
        <title>A De Novo Chromosome-Level Genome Assembly of the White-Tailed Deer, Odocoileus Virginianus.</title>
        <authorList>
            <person name="London E.W."/>
            <person name="Roca A.L."/>
            <person name="Novakofski J.E."/>
            <person name="Mateus-Pinilla N.E."/>
        </authorList>
    </citation>
    <scope>NUCLEOTIDE SEQUENCE [LARGE SCALE GENOMIC DNA]</scope>
</reference>
<dbReference type="Proteomes" id="UP001652640">
    <property type="component" value="Chromosome 29"/>
</dbReference>
<dbReference type="PANTHER" id="PTHR16656">
    <property type="entry name" value="ALPHA-S2-CASEIN-LIKE B"/>
    <property type="match status" value="1"/>
</dbReference>
<sequence>MKFFIFTCLLAVALAKHKMEHVSSSEESINIQETYKQEKNMAIHPSKENLCSTSCKEVVRNANEEEYSISSSSEESAEVATEEVKVTVDDKHYQKILNEISQFYQKFPQYLQYLYQGPIVMNPWEQVKRTAVPFTPTVNREQLSTSEENSEKIVDMESTEVFTKKTKLTEEEKNHLNLLKKISQYYQKFAWPQYLKTVYQYQKAMKPWTQPKTNAIPYVRRFSIADDKFSQKQELWVEIVTSIMATGMLTCHLRAQIQNFSLVKG</sequence>
<dbReference type="InterPro" id="IPR001588">
    <property type="entry name" value="Casein"/>
</dbReference>
<reference evidence="11" key="2">
    <citation type="submission" date="2025-08" db="UniProtKB">
        <authorList>
            <consortium name="RefSeq"/>
        </authorList>
    </citation>
    <scope>IDENTIFICATION</scope>
    <source>
        <tissue evidence="11">Tongue muscle</tissue>
    </source>
</reference>
<dbReference type="PIRSF" id="PIRSF002371">
    <property type="entry name" value="Alpha-s2-casein"/>
    <property type="match status" value="1"/>
</dbReference>
<feature type="signal peptide" evidence="9">
    <location>
        <begin position="1"/>
        <end position="15"/>
    </location>
</feature>
<name>A0ABM4HEW6_ODOVR</name>
<keyword evidence="10" id="KW-1185">Reference proteome</keyword>
<comment type="subcellular location">
    <subcellularLocation>
        <location evidence="2">Secreted</location>
    </subcellularLocation>
</comment>
<dbReference type="GeneID" id="110124825"/>
<dbReference type="PROSITE" id="PS00306">
    <property type="entry name" value="CASEIN_ALPHA_BETA"/>
    <property type="match status" value="1"/>
</dbReference>
<evidence type="ECO:0000313" key="10">
    <source>
        <dbReference type="Proteomes" id="UP001652640"/>
    </source>
</evidence>